<keyword evidence="1" id="KW-0812">Transmembrane</keyword>
<organism evidence="2 3">
    <name type="scientific">Marine Group I thaumarchaeote SCGC AAA799-E16</name>
    <dbReference type="NCBI Taxonomy" id="1502292"/>
    <lineage>
        <taxon>Archaea</taxon>
        <taxon>Nitrososphaerota</taxon>
        <taxon>Marine Group I</taxon>
    </lineage>
</organism>
<keyword evidence="1" id="KW-0472">Membrane</keyword>
<proteinExistence type="predicted"/>
<keyword evidence="1" id="KW-1133">Transmembrane helix</keyword>
<sequence>MYDASGERKKMKIVIISMMLGLTILLSVNVAFDDAFGTFRESRDTVKISQTNEYANYVHFQPEWKSYPRNLIVDVTTTWEREVIPGEEEQSDITKHGAKQRQNGLQYVNSKPVVAVQYDYRDCESQWFHYAKTGLDFIGYNLNFFEENTIPNSAYSDDSQKQKLQNGFAQFVPICTSKESTTYEYTVSVNDNTIGFDVYFVPSYVQQWYYFLYPKNFEHYSNEGCFANNFQKFSGICSGVDKNGGLLIVIPDELSRPMTKISVNLVET</sequence>
<comment type="caution">
    <text evidence="2">The sequence shown here is derived from an EMBL/GenBank/DDBJ whole genome shotgun (WGS) entry which is preliminary data.</text>
</comment>
<dbReference type="PATRIC" id="fig|1502292.3.peg.358"/>
<evidence type="ECO:0000256" key="1">
    <source>
        <dbReference type="SAM" id="Phobius"/>
    </source>
</evidence>
<dbReference type="Proteomes" id="UP000028027">
    <property type="component" value="Unassembled WGS sequence"/>
</dbReference>
<keyword evidence="3" id="KW-1185">Reference proteome</keyword>
<evidence type="ECO:0000313" key="2">
    <source>
        <dbReference type="EMBL" id="KER06701.1"/>
    </source>
</evidence>
<feature type="transmembrane region" description="Helical" evidence="1">
    <location>
        <begin position="12"/>
        <end position="32"/>
    </location>
</feature>
<reference evidence="2 3" key="1">
    <citation type="submission" date="2014-06" db="EMBL/GenBank/DDBJ databases">
        <authorList>
            <person name="Ngugi D.K."/>
            <person name="Blom J."/>
            <person name="Alam I."/>
            <person name="Rashid M."/>
            <person name="Ba Alawi W."/>
            <person name="Zhang G."/>
            <person name="Hikmawan T."/>
            <person name="Guan Y."/>
            <person name="Antunes A."/>
            <person name="Siam R."/>
            <person name="Eldorry H."/>
            <person name="Bajic V."/>
            <person name="Stingl U."/>
        </authorList>
    </citation>
    <scope>NUCLEOTIDE SEQUENCE [LARGE SCALE GENOMIC DNA]</scope>
    <source>
        <strain evidence="2">SCGC AAA799-E16</strain>
    </source>
</reference>
<protein>
    <submittedName>
        <fullName evidence="2">Uncharacterized protein</fullName>
    </submittedName>
</protein>
<name>A0A081S6Z8_9ARCH</name>
<dbReference type="EMBL" id="JNVL01000005">
    <property type="protein sequence ID" value="KER06701.1"/>
    <property type="molecule type" value="Genomic_DNA"/>
</dbReference>
<accession>A0A081S6Z8</accession>
<evidence type="ECO:0000313" key="3">
    <source>
        <dbReference type="Proteomes" id="UP000028027"/>
    </source>
</evidence>
<dbReference type="AlphaFoldDB" id="A0A081S6Z8"/>
<gene>
    <name evidence="2" type="ORF">AAA799E16_00418</name>
</gene>